<evidence type="ECO:0000313" key="1">
    <source>
        <dbReference type="EMBL" id="QJA55863.1"/>
    </source>
</evidence>
<protein>
    <recommendedName>
        <fullName evidence="2">Glycosyltransferase</fullName>
    </recommendedName>
</protein>
<gene>
    <name evidence="1" type="ORF">MM415B01979_0009</name>
</gene>
<sequence>MSIVLCDPVLQFHRKHIPHLMEWYAANKEKHQLVLHMEFGRPLQKVQGNAVRVAHEMKASHILFTEHDHWGYPIDGLDRLLHHDRDVIGLKTYQRAYPFLPMCWKKIKPELSFLQKERNLRAFHPTQPVEETDLITWAFTLVKTSVFERFQSKGQNPWIWDDFPTDSHFCECCETLGIPRYVCSEGIVCHGDVAPEHLVYWRRMFETIQAASKTSPGIAMPPGDEDHNDGVFYRTEAQVALDAVRVHQQQVMVA</sequence>
<dbReference type="EMBL" id="MT141186">
    <property type="protein sequence ID" value="QJA55863.1"/>
    <property type="molecule type" value="Genomic_DNA"/>
</dbReference>
<reference evidence="1" key="1">
    <citation type="submission" date="2020-03" db="EMBL/GenBank/DDBJ databases">
        <title>The deep terrestrial virosphere.</title>
        <authorList>
            <person name="Holmfeldt K."/>
            <person name="Nilsson E."/>
            <person name="Simone D."/>
            <person name="Lopez-Fernandez M."/>
            <person name="Wu X."/>
            <person name="de Brujin I."/>
            <person name="Lundin D."/>
            <person name="Andersson A."/>
            <person name="Bertilsson S."/>
            <person name="Dopson M."/>
        </authorList>
    </citation>
    <scope>NUCLEOTIDE SEQUENCE</scope>
    <source>
        <strain evidence="1">MM415B01979</strain>
    </source>
</reference>
<dbReference type="AlphaFoldDB" id="A0A6M3IES5"/>
<organism evidence="1">
    <name type="scientific">viral metagenome</name>
    <dbReference type="NCBI Taxonomy" id="1070528"/>
    <lineage>
        <taxon>unclassified sequences</taxon>
        <taxon>metagenomes</taxon>
        <taxon>organismal metagenomes</taxon>
    </lineage>
</organism>
<evidence type="ECO:0008006" key="2">
    <source>
        <dbReference type="Google" id="ProtNLM"/>
    </source>
</evidence>
<proteinExistence type="predicted"/>
<name>A0A6M3IES5_9ZZZZ</name>
<accession>A0A6M3IES5</accession>